<dbReference type="GO" id="GO:0016765">
    <property type="term" value="F:transferase activity, transferring alkyl or aryl (other than methyl) groups"/>
    <property type="evidence" value="ECO:0007669"/>
    <property type="project" value="UniProtKB-ARBA"/>
</dbReference>
<reference evidence="1" key="2">
    <citation type="submission" date="2021-04" db="EMBL/GenBank/DDBJ databases">
        <authorList>
            <person name="Gilroy R."/>
        </authorList>
    </citation>
    <scope>NUCLEOTIDE SEQUENCE</scope>
    <source>
        <strain evidence="1">14975</strain>
    </source>
</reference>
<reference evidence="1" key="1">
    <citation type="journal article" date="2021" name="PeerJ">
        <title>Extensive microbial diversity within the chicken gut microbiome revealed by metagenomics and culture.</title>
        <authorList>
            <person name="Gilroy R."/>
            <person name="Ravi A."/>
            <person name="Getino M."/>
            <person name="Pursley I."/>
            <person name="Horton D.L."/>
            <person name="Alikhan N.F."/>
            <person name="Baker D."/>
            <person name="Gharbi K."/>
            <person name="Hall N."/>
            <person name="Watson M."/>
            <person name="Adriaenssens E.M."/>
            <person name="Foster-Nyarko E."/>
            <person name="Jarju S."/>
            <person name="Secka A."/>
            <person name="Antonio M."/>
            <person name="Oren A."/>
            <person name="Chaudhuri R.R."/>
            <person name="La Ragione R."/>
            <person name="Hildebrand F."/>
            <person name="Pallen M.J."/>
        </authorList>
    </citation>
    <scope>NUCLEOTIDE SEQUENCE</scope>
    <source>
        <strain evidence="1">14975</strain>
    </source>
</reference>
<organism evidence="1 2">
    <name type="scientific">Candidatus Akkermansia intestinigallinarum</name>
    <dbReference type="NCBI Taxonomy" id="2838431"/>
    <lineage>
        <taxon>Bacteria</taxon>
        <taxon>Pseudomonadati</taxon>
        <taxon>Verrucomicrobiota</taxon>
        <taxon>Verrucomicrobiia</taxon>
        <taxon>Verrucomicrobiales</taxon>
        <taxon>Akkermansiaceae</taxon>
        <taxon>Akkermansia</taxon>
    </lineage>
</organism>
<dbReference type="Gene3D" id="1.10.600.10">
    <property type="entry name" value="Farnesyl Diphosphate Synthase"/>
    <property type="match status" value="1"/>
</dbReference>
<comment type="caution">
    <text evidence="1">The sequence shown here is derived from an EMBL/GenBank/DDBJ whole genome shotgun (WGS) entry which is preliminary data.</text>
</comment>
<dbReference type="SFLD" id="SFLDG01018">
    <property type="entry name" value="Squalene/Phytoene_Synthase_Lik"/>
    <property type="match status" value="1"/>
</dbReference>
<dbReference type="AlphaFoldDB" id="A0A9D1VBY8"/>
<dbReference type="PANTHER" id="PTHR31480">
    <property type="entry name" value="BIFUNCTIONAL LYCOPENE CYCLASE/PHYTOENE SYNTHASE"/>
    <property type="match status" value="1"/>
</dbReference>
<sequence length="314" mass="35755">MSDTKDGAPSAFGSGLSLELLKAVSRSFYLSMVWLPAPMRRGVALGYLLARATDSVADSSSAPSERRESVLEAMGRCIAAPAALPEEPELLQSLREEMAAAQQKPSEAELLRRFGDALRALRALPVGEAALLREVLDSIIEGQLWDLRYFRRREVVERDDDTRRYTQLVAGCVGIFWTRLGRVTLGEHFCPADRAELMEQAAARYGRGLQLINILRDRREDAARGRRYLCSDPQIWLSRAERYMRDGLDYSRRLGLMRLRFASMLPALIGLRTLRLLRRNRDETKRVRIPRRSVWAALAQALCLSLRRRRTRLL</sequence>
<name>A0A9D1VBY8_9BACT</name>
<dbReference type="SUPFAM" id="SSF48576">
    <property type="entry name" value="Terpenoid synthases"/>
    <property type="match status" value="1"/>
</dbReference>
<dbReference type="InterPro" id="IPR008949">
    <property type="entry name" value="Isoprenoid_synthase_dom_sf"/>
</dbReference>
<evidence type="ECO:0000313" key="2">
    <source>
        <dbReference type="Proteomes" id="UP000823964"/>
    </source>
</evidence>
<protein>
    <submittedName>
        <fullName evidence="1">Squalene/phytoene synthase family protein</fullName>
    </submittedName>
</protein>
<dbReference type="Proteomes" id="UP000823964">
    <property type="component" value="Unassembled WGS sequence"/>
</dbReference>
<dbReference type="InterPro" id="IPR002060">
    <property type="entry name" value="Squ/phyt_synthse"/>
</dbReference>
<dbReference type="Pfam" id="PF00494">
    <property type="entry name" value="SQS_PSY"/>
    <property type="match status" value="1"/>
</dbReference>
<gene>
    <name evidence="1" type="ORF">H9862_06105</name>
</gene>
<dbReference type="SFLD" id="SFLDS00005">
    <property type="entry name" value="Isoprenoid_Synthase_Type_I"/>
    <property type="match status" value="1"/>
</dbReference>
<dbReference type="EMBL" id="DXFQ01000108">
    <property type="protein sequence ID" value="HIX20157.1"/>
    <property type="molecule type" value="Genomic_DNA"/>
</dbReference>
<evidence type="ECO:0000313" key="1">
    <source>
        <dbReference type="EMBL" id="HIX20157.1"/>
    </source>
</evidence>
<accession>A0A9D1VBY8</accession>
<proteinExistence type="predicted"/>